<dbReference type="InterPro" id="IPR025662">
    <property type="entry name" value="Sigma_54_int_dom_ATP-bd_1"/>
</dbReference>
<keyword evidence="17" id="KW-0175">Coiled coil</keyword>
<comment type="caution">
    <text evidence="19">The sequence shown here is derived from an EMBL/GenBank/DDBJ whole genome shotgun (WGS) entry which is preliminary data.</text>
</comment>
<evidence type="ECO:0000256" key="9">
    <source>
        <dbReference type="ARBA" id="ARBA00022801"/>
    </source>
</evidence>
<dbReference type="GO" id="GO:0016540">
    <property type="term" value="P:protein autoprocessing"/>
    <property type="evidence" value="ECO:0007669"/>
    <property type="project" value="InterPro"/>
</dbReference>
<dbReference type="GO" id="GO:0016787">
    <property type="term" value="F:hydrolase activity"/>
    <property type="evidence" value="ECO:0007669"/>
    <property type="project" value="UniProtKB-KW"/>
</dbReference>
<comment type="cofactor">
    <cofactor evidence="1">
        <name>Mg(2+)</name>
        <dbReference type="ChEBI" id="CHEBI:18420"/>
    </cofactor>
</comment>
<dbReference type="Pfam" id="PF01079">
    <property type="entry name" value="Hint"/>
    <property type="match status" value="1"/>
</dbReference>
<evidence type="ECO:0000313" key="20">
    <source>
        <dbReference type="Proteomes" id="UP000266861"/>
    </source>
</evidence>
<keyword evidence="11" id="KW-0460">Magnesium</keyword>
<evidence type="ECO:0000256" key="3">
    <source>
        <dbReference type="ARBA" id="ARBA00022448"/>
    </source>
</evidence>
<keyword evidence="14" id="KW-0342">GTP-binding</keyword>
<evidence type="ECO:0000256" key="7">
    <source>
        <dbReference type="ARBA" id="ARBA00022723"/>
    </source>
</evidence>
<dbReference type="InterPro" id="IPR045058">
    <property type="entry name" value="GIMA/IAN/Toc"/>
</dbReference>
<keyword evidence="15" id="KW-0472">Membrane</keyword>
<dbReference type="EMBL" id="PQFF01000039">
    <property type="protein sequence ID" value="RHZ86972.1"/>
    <property type="molecule type" value="Genomic_DNA"/>
</dbReference>
<keyword evidence="20" id="KW-1185">Reference proteome</keyword>
<dbReference type="GO" id="GO:0016539">
    <property type="term" value="P:intein-mediated protein splicing"/>
    <property type="evidence" value="ECO:0007669"/>
    <property type="project" value="InterPro"/>
</dbReference>
<evidence type="ECO:0000256" key="10">
    <source>
        <dbReference type="ARBA" id="ARBA00022805"/>
    </source>
</evidence>
<gene>
    <name evidence="19" type="ORF">Glove_41g109</name>
</gene>
<feature type="coiled-coil region" evidence="17">
    <location>
        <begin position="337"/>
        <end position="364"/>
    </location>
</feature>
<accession>A0A397JI97</accession>
<dbReference type="SUPFAM" id="SSF51294">
    <property type="entry name" value="Hedgehog/intein (Hint) domain"/>
    <property type="match status" value="1"/>
</dbReference>
<keyword evidence="8" id="KW-0547">Nucleotide-binding</keyword>
<keyword evidence="13" id="KW-1133">Transmembrane helix</keyword>
<reference evidence="19 20" key="1">
    <citation type="submission" date="2018-08" db="EMBL/GenBank/DDBJ databases">
        <title>Genome and evolution of the arbuscular mycorrhizal fungus Diversispora epigaea (formerly Glomus versiforme) and its bacterial endosymbionts.</title>
        <authorList>
            <person name="Sun X."/>
            <person name="Fei Z."/>
            <person name="Harrison M."/>
        </authorList>
    </citation>
    <scope>NUCLEOTIDE SEQUENCE [LARGE SCALE GENOMIC DNA]</scope>
    <source>
        <strain evidence="19 20">IT104</strain>
    </source>
</reference>
<evidence type="ECO:0000256" key="16">
    <source>
        <dbReference type="ARBA" id="ARBA00024013"/>
    </source>
</evidence>
<dbReference type="Pfam" id="PF04548">
    <property type="entry name" value="AIG1"/>
    <property type="match status" value="2"/>
</dbReference>
<dbReference type="Gene3D" id="3.40.50.300">
    <property type="entry name" value="P-loop containing nucleotide triphosphate hydrolases"/>
    <property type="match status" value="2"/>
</dbReference>
<evidence type="ECO:0000256" key="1">
    <source>
        <dbReference type="ARBA" id="ARBA00001946"/>
    </source>
</evidence>
<organism evidence="19 20">
    <name type="scientific">Diversispora epigaea</name>
    <dbReference type="NCBI Taxonomy" id="1348612"/>
    <lineage>
        <taxon>Eukaryota</taxon>
        <taxon>Fungi</taxon>
        <taxon>Fungi incertae sedis</taxon>
        <taxon>Mucoromycota</taxon>
        <taxon>Glomeromycotina</taxon>
        <taxon>Glomeromycetes</taxon>
        <taxon>Diversisporales</taxon>
        <taxon>Diversisporaceae</taxon>
        <taxon>Diversispora</taxon>
    </lineage>
</organism>
<evidence type="ECO:0000256" key="6">
    <source>
        <dbReference type="ARBA" id="ARBA00022692"/>
    </source>
</evidence>
<dbReference type="PANTHER" id="PTHR10903:SF135">
    <property type="entry name" value="TRANSLOCASE OF CHLOROPLAST 120, CHLOROPLASTIC-RELATED"/>
    <property type="match status" value="1"/>
</dbReference>
<evidence type="ECO:0000256" key="11">
    <source>
        <dbReference type="ARBA" id="ARBA00022842"/>
    </source>
</evidence>
<evidence type="ECO:0000256" key="13">
    <source>
        <dbReference type="ARBA" id="ARBA00022989"/>
    </source>
</evidence>
<dbReference type="GO" id="GO:0016020">
    <property type="term" value="C:membrane"/>
    <property type="evidence" value="ECO:0007669"/>
    <property type="project" value="UniProtKB-SubCell"/>
</dbReference>
<dbReference type="InterPro" id="IPR006141">
    <property type="entry name" value="Intein_N"/>
</dbReference>
<dbReference type="InterPro" id="IPR027417">
    <property type="entry name" value="P-loop_NTPase"/>
</dbReference>
<proteinExistence type="predicted"/>
<keyword evidence="5" id="KW-0934">Plastid</keyword>
<keyword evidence="4" id="KW-0150">Chloroplast</keyword>
<keyword evidence="6" id="KW-0812">Transmembrane</keyword>
<dbReference type="CDD" id="cd00081">
    <property type="entry name" value="Hint"/>
    <property type="match status" value="1"/>
</dbReference>
<dbReference type="Proteomes" id="UP000266861">
    <property type="component" value="Unassembled WGS sequence"/>
</dbReference>
<comment type="subcellular location">
    <subcellularLocation>
        <location evidence="2">Membrane</location>
        <topology evidence="2">Single-pass membrane protein</topology>
    </subcellularLocation>
    <subcellularLocation>
        <location evidence="16">Plastid</location>
        <location evidence="16">Chloroplast outer membrane</location>
    </subcellularLocation>
</comment>
<dbReference type="PROSITE" id="PS50817">
    <property type="entry name" value="INTEIN_N_TER"/>
    <property type="match status" value="1"/>
</dbReference>
<sequence>MHENIAETNINKPSHDQINVIRFPAILIIGEEGSGKSTFGNWLLGSHGDDGPFEAGPLNNSVTKTCGSHLIKIVKIKDRTYNLIDTPGLFDPFEDVKSDKSLNKIADAINLCSYGIQTIVLVIKKDRTLNPKTIPMIKNFLGETALNHMIVALTYCNLKQTKNNEKLLEFLNPKLKLFLSLFDPFEDVKSDKSLNKIADAINLCSYGIQTIVLVIKKDRTLNPKTIPMIKNFLGETALNHMIVALTYCNLKQTKNNEKLLEFLNPKLKLFLSSIGNRYIISPNPDMFSKDDRIVINNMEKAKEFIDGFPRAYTTETFNKVRHAREDCEKILIPEQENEISKEEIKKLKEEINKIGKRIAKEEAAKKCFKLDTKVILEGGNLIPMSGVTVNDKICVDIINGKLKFSEVYLIAHCDYEDETEFLKVEYTSPSTGLTESVTLTPDHHILTDNYFDFAKSIKPHTTQLRVLDGTQMKSVRVTNVTTETHRGYIAIFTCTGTIVADNVMCSCYATVPPSYQSTINLFLMPLILYTKLKKSEYDGKSIHPYLDFLYGQYRMLEKSFF</sequence>
<keyword evidence="10" id="KW-1002">Plastid outer membrane</keyword>
<dbReference type="InterPro" id="IPR006703">
    <property type="entry name" value="G_AIG1"/>
</dbReference>
<keyword evidence="9" id="KW-0378">Hydrolase</keyword>
<name>A0A397JI97_9GLOM</name>
<keyword evidence="3" id="KW-0813">Transport</keyword>
<evidence type="ECO:0000256" key="8">
    <source>
        <dbReference type="ARBA" id="ARBA00022741"/>
    </source>
</evidence>
<dbReference type="InterPro" id="IPR036844">
    <property type="entry name" value="Hint_dom_sf"/>
</dbReference>
<keyword evidence="12" id="KW-0653">Protein transport</keyword>
<dbReference type="SUPFAM" id="SSF52540">
    <property type="entry name" value="P-loop containing nucleoside triphosphate hydrolases"/>
    <property type="match status" value="1"/>
</dbReference>
<protein>
    <recommendedName>
        <fullName evidence="18">Hint domain-containing protein</fullName>
    </recommendedName>
</protein>
<dbReference type="GO" id="GO:0046872">
    <property type="term" value="F:metal ion binding"/>
    <property type="evidence" value="ECO:0007669"/>
    <property type="project" value="UniProtKB-KW"/>
</dbReference>
<dbReference type="PANTHER" id="PTHR10903">
    <property type="entry name" value="GTPASE, IMAP FAMILY MEMBER-RELATED"/>
    <property type="match status" value="1"/>
</dbReference>
<dbReference type="OrthoDB" id="8954335at2759"/>
<feature type="domain" description="Hint" evidence="18">
    <location>
        <begin position="365"/>
        <end position="467"/>
    </location>
</feature>
<evidence type="ECO:0000256" key="14">
    <source>
        <dbReference type="ARBA" id="ARBA00023134"/>
    </source>
</evidence>
<keyword evidence="7" id="KW-0479">Metal-binding</keyword>
<dbReference type="PROSITE" id="PS00675">
    <property type="entry name" value="SIGMA54_INTERACT_1"/>
    <property type="match status" value="1"/>
</dbReference>
<evidence type="ECO:0000256" key="2">
    <source>
        <dbReference type="ARBA" id="ARBA00004167"/>
    </source>
</evidence>
<dbReference type="GO" id="GO:0005525">
    <property type="term" value="F:GTP binding"/>
    <property type="evidence" value="ECO:0007669"/>
    <property type="project" value="UniProtKB-KW"/>
</dbReference>
<evidence type="ECO:0000256" key="17">
    <source>
        <dbReference type="SAM" id="Coils"/>
    </source>
</evidence>
<evidence type="ECO:0000259" key="18">
    <source>
        <dbReference type="SMART" id="SM00306"/>
    </source>
</evidence>
<evidence type="ECO:0000256" key="15">
    <source>
        <dbReference type="ARBA" id="ARBA00023136"/>
    </source>
</evidence>
<dbReference type="GO" id="GO:0015031">
    <property type="term" value="P:protein transport"/>
    <property type="evidence" value="ECO:0007669"/>
    <property type="project" value="UniProtKB-KW"/>
</dbReference>
<dbReference type="STRING" id="1348612.A0A397JI97"/>
<evidence type="ECO:0000256" key="12">
    <source>
        <dbReference type="ARBA" id="ARBA00022927"/>
    </source>
</evidence>
<dbReference type="SMART" id="SM00306">
    <property type="entry name" value="HintN"/>
    <property type="match status" value="1"/>
</dbReference>
<dbReference type="InterPro" id="IPR003587">
    <property type="entry name" value="Hint_dom_N"/>
</dbReference>
<evidence type="ECO:0000256" key="5">
    <source>
        <dbReference type="ARBA" id="ARBA00022640"/>
    </source>
</evidence>
<dbReference type="AlphaFoldDB" id="A0A397JI97"/>
<dbReference type="Gene3D" id="2.170.16.10">
    <property type="entry name" value="Hedgehog/Intein (Hint) domain"/>
    <property type="match status" value="1"/>
</dbReference>
<evidence type="ECO:0000256" key="4">
    <source>
        <dbReference type="ARBA" id="ARBA00022528"/>
    </source>
</evidence>
<evidence type="ECO:0000313" key="19">
    <source>
        <dbReference type="EMBL" id="RHZ86972.1"/>
    </source>
</evidence>
<dbReference type="InterPro" id="IPR001767">
    <property type="entry name" value="Hedgehog_Hint"/>
</dbReference>